<dbReference type="AlphaFoldDB" id="A0A1F6T3Y6"/>
<dbReference type="EMBL" id="MFSQ01000076">
    <property type="protein sequence ID" value="OGI39868.1"/>
    <property type="molecule type" value="Genomic_DNA"/>
</dbReference>
<dbReference type="Pfam" id="PF00248">
    <property type="entry name" value="Aldo_ket_red"/>
    <property type="match status" value="1"/>
</dbReference>
<accession>A0A1F6T3Y6</accession>
<evidence type="ECO:0000313" key="2">
    <source>
        <dbReference type="EMBL" id="OGI39868.1"/>
    </source>
</evidence>
<dbReference type="InterPro" id="IPR053135">
    <property type="entry name" value="AKR2_Oxidoreductase"/>
</dbReference>
<organism evidence="2 3">
    <name type="scientific">Candidatus Muproteobacteria bacterium RBG_16_62_13</name>
    <dbReference type="NCBI Taxonomy" id="1817756"/>
    <lineage>
        <taxon>Bacteria</taxon>
        <taxon>Pseudomonadati</taxon>
        <taxon>Pseudomonadota</taxon>
        <taxon>Candidatus Muproteobacteria</taxon>
    </lineage>
</organism>
<dbReference type="SUPFAM" id="SSF51430">
    <property type="entry name" value="NAD(P)-linked oxidoreductase"/>
    <property type="match status" value="1"/>
</dbReference>
<reference evidence="2 3" key="1">
    <citation type="journal article" date="2016" name="Nat. Commun.">
        <title>Thousands of microbial genomes shed light on interconnected biogeochemical processes in an aquifer system.</title>
        <authorList>
            <person name="Anantharaman K."/>
            <person name="Brown C.T."/>
            <person name="Hug L.A."/>
            <person name="Sharon I."/>
            <person name="Castelle C.J."/>
            <person name="Probst A.J."/>
            <person name="Thomas B.C."/>
            <person name="Singh A."/>
            <person name="Wilkins M.J."/>
            <person name="Karaoz U."/>
            <person name="Brodie E.L."/>
            <person name="Williams K.H."/>
            <person name="Hubbard S.S."/>
            <person name="Banfield J.F."/>
        </authorList>
    </citation>
    <scope>NUCLEOTIDE SEQUENCE [LARGE SCALE GENOMIC DNA]</scope>
</reference>
<dbReference type="STRING" id="1817756.A2140_07280"/>
<evidence type="ECO:0000313" key="3">
    <source>
        <dbReference type="Proteomes" id="UP000178379"/>
    </source>
</evidence>
<sequence>MSDSTHDRDRRRFLKTLAVAGTLPLVPRLFGAAPQSMLTRPIPSTGESLPVIGLGTSRTFNVGRDPVKLNDLRPVLQAFFDQGGTLIDSSPMYGTAEEVTGVLLKRTKHPKLFSATKVWTDGQQAGVEQMEQSRKLWGVPRFDLMQIHNLRDWQIHLPTLKDMKAQGKLRYIGVTTSHGRFHDELETLLKSERFDFVQLTYNLEDREVEQRLLPIAAERGVAVLVNRPFQRSGLFGKVRGKPLPDWAKEFDCESWAQFFLKFAVSHPQVTCAIPATTKLNHLLDNMAAGAGRLPDAALRQRMIDYVARL</sequence>
<gene>
    <name evidence="2" type="ORF">A2140_07280</name>
</gene>
<dbReference type="InterPro" id="IPR036812">
    <property type="entry name" value="NAD(P)_OxRdtase_dom_sf"/>
</dbReference>
<evidence type="ECO:0000259" key="1">
    <source>
        <dbReference type="Pfam" id="PF00248"/>
    </source>
</evidence>
<comment type="caution">
    <text evidence="2">The sequence shown here is derived from an EMBL/GenBank/DDBJ whole genome shotgun (WGS) entry which is preliminary data.</text>
</comment>
<proteinExistence type="predicted"/>
<dbReference type="CDD" id="cd19095">
    <property type="entry name" value="AKR_PA4992-like"/>
    <property type="match status" value="1"/>
</dbReference>
<name>A0A1F6T3Y6_9PROT</name>
<dbReference type="InterPro" id="IPR023210">
    <property type="entry name" value="NADP_OxRdtase_dom"/>
</dbReference>
<dbReference type="PANTHER" id="PTHR43312:SF1">
    <property type="entry name" value="NADP-DEPENDENT OXIDOREDUCTASE DOMAIN-CONTAINING PROTEIN"/>
    <property type="match status" value="1"/>
</dbReference>
<dbReference type="Gene3D" id="3.20.20.100">
    <property type="entry name" value="NADP-dependent oxidoreductase domain"/>
    <property type="match status" value="1"/>
</dbReference>
<dbReference type="Proteomes" id="UP000178379">
    <property type="component" value="Unassembled WGS sequence"/>
</dbReference>
<feature type="domain" description="NADP-dependent oxidoreductase" evidence="1">
    <location>
        <begin position="52"/>
        <end position="296"/>
    </location>
</feature>
<protein>
    <submittedName>
        <fullName evidence="2">Aldo/keto reductase</fullName>
    </submittedName>
</protein>
<dbReference type="InterPro" id="IPR006311">
    <property type="entry name" value="TAT_signal"/>
</dbReference>
<dbReference type="PROSITE" id="PS51318">
    <property type="entry name" value="TAT"/>
    <property type="match status" value="1"/>
</dbReference>
<dbReference type="PANTHER" id="PTHR43312">
    <property type="entry name" value="D-THREO-ALDOSE 1-DEHYDROGENASE"/>
    <property type="match status" value="1"/>
</dbReference>